<dbReference type="InterPro" id="IPR017938">
    <property type="entry name" value="Riboflavin_synthase-like_b-brl"/>
</dbReference>
<evidence type="ECO:0000256" key="2">
    <source>
        <dbReference type="ARBA" id="ARBA00022621"/>
    </source>
</evidence>
<dbReference type="PANTHER" id="PTHR43396">
    <property type="entry name" value="FLAVOHEMOPROTEIN"/>
    <property type="match status" value="1"/>
</dbReference>
<dbReference type="Gene3D" id="3.40.50.80">
    <property type="entry name" value="Nucleotide-binding domain of ferredoxin-NADP reductase (FNR) module"/>
    <property type="match status" value="1"/>
</dbReference>
<dbReference type="AlphaFoldDB" id="A0A1I3R122"/>
<dbReference type="RefSeq" id="WP_090678805.1">
    <property type="nucleotide sequence ID" value="NZ_FORU01000007.1"/>
</dbReference>
<accession>A0A1I3R122</accession>
<dbReference type="STRING" id="1150112.SAMN04487893_10717"/>
<keyword evidence="2" id="KW-0813">Transport</keyword>
<dbReference type="GO" id="GO:0005344">
    <property type="term" value="F:oxygen carrier activity"/>
    <property type="evidence" value="ECO:0007669"/>
    <property type="project" value="UniProtKB-KW"/>
</dbReference>
<evidence type="ECO:0000259" key="5">
    <source>
        <dbReference type="PROSITE" id="PS51384"/>
    </source>
</evidence>
<keyword evidence="3" id="KW-0479">Metal-binding</keyword>
<dbReference type="PROSITE" id="PS51384">
    <property type="entry name" value="FAD_FR"/>
    <property type="match status" value="1"/>
</dbReference>
<dbReference type="PANTHER" id="PTHR43396:SF3">
    <property type="entry name" value="FLAVOHEMOPROTEIN"/>
    <property type="match status" value="1"/>
</dbReference>
<keyword evidence="4" id="KW-0408">Iron</keyword>
<organism evidence="6 7">
    <name type="scientific">Myroides guanonis</name>
    <dbReference type="NCBI Taxonomy" id="1150112"/>
    <lineage>
        <taxon>Bacteria</taxon>
        <taxon>Pseudomonadati</taxon>
        <taxon>Bacteroidota</taxon>
        <taxon>Flavobacteriia</taxon>
        <taxon>Flavobacteriales</taxon>
        <taxon>Flavobacteriaceae</taxon>
        <taxon>Myroides</taxon>
    </lineage>
</organism>
<evidence type="ECO:0000313" key="6">
    <source>
        <dbReference type="EMBL" id="SFJ40194.1"/>
    </source>
</evidence>
<dbReference type="GO" id="GO:0046210">
    <property type="term" value="P:nitric oxide catabolic process"/>
    <property type="evidence" value="ECO:0007669"/>
    <property type="project" value="TreeGrafter"/>
</dbReference>
<name>A0A1I3R122_9FLAO</name>
<dbReference type="EMBL" id="FORU01000007">
    <property type="protein sequence ID" value="SFJ40194.1"/>
    <property type="molecule type" value="Genomic_DNA"/>
</dbReference>
<dbReference type="GO" id="GO:0071949">
    <property type="term" value="F:FAD binding"/>
    <property type="evidence" value="ECO:0007669"/>
    <property type="project" value="TreeGrafter"/>
</dbReference>
<dbReference type="OrthoDB" id="9801223at2"/>
<sequence length="251" mass="28527">MNHKTDAINWKQFIIKCKVEESSNVYSFYLTPLKAGMVTLHKPGQYVPIRIYSNKSNEYFSGNFSISSAPNEDYYRITVASTTSNQLENYLIAYVEEGFVVEVGEPVGSFVLRDNNHNKVFIADSLGQAPLLSMLETLDLKETLSEKIIWISQLDSLENQAFRTKINYIKDNCSALQTHVFCNSLENGNADSHIYEGTVDLNKIKGWELDSSADYYVCGSSLFTQKLQRFLNKQDIKTSQLYVENTTTSLN</sequence>
<dbReference type="InterPro" id="IPR017927">
    <property type="entry name" value="FAD-bd_FR_type"/>
</dbReference>
<evidence type="ECO:0000256" key="4">
    <source>
        <dbReference type="ARBA" id="ARBA00023004"/>
    </source>
</evidence>
<dbReference type="InterPro" id="IPR039261">
    <property type="entry name" value="FNR_nucleotide-bd"/>
</dbReference>
<keyword evidence="7" id="KW-1185">Reference proteome</keyword>
<gene>
    <name evidence="6" type="ORF">SAMN04487893_10717</name>
</gene>
<dbReference type="Proteomes" id="UP000243887">
    <property type="component" value="Unassembled WGS sequence"/>
</dbReference>
<keyword evidence="2" id="KW-0561">Oxygen transport</keyword>
<evidence type="ECO:0000256" key="3">
    <source>
        <dbReference type="ARBA" id="ARBA00022723"/>
    </source>
</evidence>
<dbReference type="SUPFAM" id="SSF52343">
    <property type="entry name" value="Ferredoxin reductase-like, C-terminal NADP-linked domain"/>
    <property type="match status" value="1"/>
</dbReference>
<dbReference type="PRINTS" id="PR00410">
    <property type="entry name" value="PHEHYDRXLASE"/>
</dbReference>
<proteinExistence type="predicted"/>
<evidence type="ECO:0000256" key="1">
    <source>
        <dbReference type="ARBA" id="ARBA00022617"/>
    </source>
</evidence>
<evidence type="ECO:0000313" key="7">
    <source>
        <dbReference type="Proteomes" id="UP000243887"/>
    </source>
</evidence>
<keyword evidence="1" id="KW-0349">Heme</keyword>
<reference evidence="7" key="1">
    <citation type="submission" date="2016-10" db="EMBL/GenBank/DDBJ databases">
        <authorList>
            <person name="Varghese N."/>
            <person name="Submissions S."/>
        </authorList>
    </citation>
    <scope>NUCLEOTIDE SEQUENCE [LARGE SCALE GENOMIC DNA]</scope>
    <source>
        <strain evidence="7">DSM 26542</strain>
    </source>
</reference>
<dbReference type="GO" id="GO:0008941">
    <property type="term" value="F:nitric oxide dioxygenase NAD(P)H activity"/>
    <property type="evidence" value="ECO:0007669"/>
    <property type="project" value="TreeGrafter"/>
</dbReference>
<dbReference type="SUPFAM" id="SSF63380">
    <property type="entry name" value="Riboflavin synthase domain-like"/>
    <property type="match status" value="1"/>
</dbReference>
<dbReference type="GO" id="GO:0046872">
    <property type="term" value="F:metal ion binding"/>
    <property type="evidence" value="ECO:0007669"/>
    <property type="project" value="UniProtKB-KW"/>
</dbReference>
<dbReference type="Gene3D" id="2.40.30.10">
    <property type="entry name" value="Translation factors"/>
    <property type="match status" value="1"/>
</dbReference>
<feature type="domain" description="FAD-binding FR-type" evidence="5">
    <location>
        <begin position="8"/>
        <end position="113"/>
    </location>
</feature>
<dbReference type="GO" id="GO:0071500">
    <property type="term" value="P:cellular response to nitrosative stress"/>
    <property type="evidence" value="ECO:0007669"/>
    <property type="project" value="TreeGrafter"/>
</dbReference>
<protein>
    <submittedName>
        <fullName evidence="6">Ferredoxin-NADP reductase</fullName>
    </submittedName>
</protein>